<organism evidence="6 7">
    <name type="scientific">Sinobacterium caligoides</name>
    <dbReference type="NCBI Taxonomy" id="933926"/>
    <lineage>
        <taxon>Bacteria</taxon>
        <taxon>Pseudomonadati</taxon>
        <taxon>Pseudomonadota</taxon>
        <taxon>Gammaproteobacteria</taxon>
        <taxon>Cellvibrionales</taxon>
        <taxon>Spongiibacteraceae</taxon>
        <taxon>Sinobacterium</taxon>
    </lineage>
</organism>
<dbReference type="InterPro" id="IPR001647">
    <property type="entry name" value="HTH_TetR"/>
</dbReference>
<evidence type="ECO:0000256" key="1">
    <source>
        <dbReference type="ARBA" id="ARBA00023015"/>
    </source>
</evidence>
<dbReference type="PROSITE" id="PS50977">
    <property type="entry name" value="HTH_TETR_2"/>
    <property type="match status" value="1"/>
</dbReference>
<accession>A0A3N2DQ73</accession>
<dbReference type="EMBL" id="RKHR01000004">
    <property type="protein sequence ID" value="ROS01832.1"/>
    <property type="molecule type" value="Genomic_DNA"/>
</dbReference>
<evidence type="ECO:0000313" key="6">
    <source>
        <dbReference type="EMBL" id="ROS01832.1"/>
    </source>
</evidence>
<proteinExistence type="predicted"/>
<dbReference type="Pfam" id="PF21351">
    <property type="entry name" value="TetR_C_41"/>
    <property type="match status" value="1"/>
</dbReference>
<protein>
    <submittedName>
        <fullName evidence="6">TetR family transcriptional regulator</fullName>
    </submittedName>
</protein>
<dbReference type="GO" id="GO:0000976">
    <property type="term" value="F:transcription cis-regulatory region binding"/>
    <property type="evidence" value="ECO:0007669"/>
    <property type="project" value="TreeGrafter"/>
</dbReference>
<evidence type="ECO:0000256" key="3">
    <source>
        <dbReference type="ARBA" id="ARBA00023163"/>
    </source>
</evidence>
<keyword evidence="2 4" id="KW-0238">DNA-binding</keyword>
<keyword evidence="1" id="KW-0805">Transcription regulation</keyword>
<evidence type="ECO:0000259" key="5">
    <source>
        <dbReference type="PROSITE" id="PS50977"/>
    </source>
</evidence>
<keyword evidence="7" id="KW-1185">Reference proteome</keyword>
<gene>
    <name evidence="6" type="ORF">EDC56_2280</name>
</gene>
<name>A0A3N2DQ73_9GAMM</name>
<dbReference type="OrthoDB" id="9798857at2"/>
<dbReference type="GO" id="GO:0003700">
    <property type="term" value="F:DNA-binding transcription factor activity"/>
    <property type="evidence" value="ECO:0007669"/>
    <property type="project" value="TreeGrafter"/>
</dbReference>
<dbReference type="PANTHER" id="PTHR30055">
    <property type="entry name" value="HTH-TYPE TRANSCRIPTIONAL REGULATOR RUTR"/>
    <property type="match status" value="1"/>
</dbReference>
<sequence length="204" mass="22606">MASAQPPSTVRRSQAQRRAETRAKVLRSACLLFGRQGYHQTSLEDIAQHGGVTIRPIYHYFGNKLKLFAAVTEQTESRILTALDSIDPRASIPPLDQGLSRFLELCLDPAFRQIVLLDSPSVLGRQRWSSSAVTLRAQQQIAILLDQQQPPISRGQGLLIGRLLIANFAEIALFIAEADDFETAKNEAEALLRRSFNALLSSPQ</sequence>
<evidence type="ECO:0000256" key="2">
    <source>
        <dbReference type="ARBA" id="ARBA00023125"/>
    </source>
</evidence>
<dbReference type="PRINTS" id="PR00455">
    <property type="entry name" value="HTHTETR"/>
</dbReference>
<dbReference type="Gene3D" id="1.10.357.10">
    <property type="entry name" value="Tetracycline Repressor, domain 2"/>
    <property type="match status" value="1"/>
</dbReference>
<evidence type="ECO:0000313" key="7">
    <source>
        <dbReference type="Proteomes" id="UP000275394"/>
    </source>
</evidence>
<dbReference type="SUPFAM" id="SSF46689">
    <property type="entry name" value="Homeodomain-like"/>
    <property type="match status" value="1"/>
</dbReference>
<feature type="domain" description="HTH tetR-type" evidence="5">
    <location>
        <begin position="19"/>
        <end position="79"/>
    </location>
</feature>
<dbReference type="InterPro" id="IPR023772">
    <property type="entry name" value="DNA-bd_HTH_TetR-type_CS"/>
</dbReference>
<dbReference type="Pfam" id="PF00440">
    <property type="entry name" value="TetR_N"/>
    <property type="match status" value="1"/>
</dbReference>
<dbReference type="AlphaFoldDB" id="A0A3N2DQ73"/>
<dbReference type="InterPro" id="IPR050109">
    <property type="entry name" value="HTH-type_TetR-like_transc_reg"/>
</dbReference>
<comment type="caution">
    <text evidence="6">The sequence shown here is derived from an EMBL/GenBank/DDBJ whole genome shotgun (WGS) entry which is preliminary data.</text>
</comment>
<evidence type="ECO:0000256" key="4">
    <source>
        <dbReference type="PROSITE-ProRule" id="PRU00335"/>
    </source>
</evidence>
<dbReference type="InterPro" id="IPR049484">
    <property type="entry name" value="Rv0078-like_C"/>
</dbReference>
<dbReference type="PANTHER" id="PTHR30055:SF234">
    <property type="entry name" value="HTH-TYPE TRANSCRIPTIONAL REGULATOR BETI"/>
    <property type="match status" value="1"/>
</dbReference>
<dbReference type="InterPro" id="IPR009057">
    <property type="entry name" value="Homeodomain-like_sf"/>
</dbReference>
<dbReference type="RefSeq" id="WP_123712589.1">
    <property type="nucleotide sequence ID" value="NZ_RKHR01000004.1"/>
</dbReference>
<keyword evidence="3" id="KW-0804">Transcription</keyword>
<dbReference type="Proteomes" id="UP000275394">
    <property type="component" value="Unassembled WGS sequence"/>
</dbReference>
<reference evidence="6 7" key="1">
    <citation type="submission" date="2018-11" db="EMBL/GenBank/DDBJ databases">
        <title>Genomic Encyclopedia of Type Strains, Phase IV (KMG-IV): sequencing the most valuable type-strain genomes for metagenomic binning, comparative biology and taxonomic classification.</title>
        <authorList>
            <person name="Goeker M."/>
        </authorList>
    </citation>
    <scope>NUCLEOTIDE SEQUENCE [LARGE SCALE GENOMIC DNA]</scope>
    <source>
        <strain evidence="6 7">DSM 100316</strain>
    </source>
</reference>
<dbReference type="PROSITE" id="PS01081">
    <property type="entry name" value="HTH_TETR_1"/>
    <property type="match status" value="1"/>
</dbReference>
<feature type="DNA-binding region" description="H-T-H motif" evidence="4">
    <location>
        <begin position="42"/>
        <end position="61"/>
    </location>
</feature>